<feature type="domain" description="ABC transmembrane type-1" evidence="8">
    <location>
        <begin position="80"/>
        <end position="288"/>
    </location>
</feature>
<organism evidence="9 10">
    <name type="scientific">Cohnella lupini</name>
    <dbReference type="NCBI Taxonomy" id="1294267"/>
    <lineage>
        <taxon>Bacteria</taxon>
        <taxon>Bacillati</taxon>
        <taxon>Bacillota</taxon>
        <taxon>Bacilli</taxon>
        <taxon>Bacillales</taxon>
        <taxon>Paenibacillaceae</taxon>
        <taxon>Cohnella</taxon>
    </lineage>
</organism>
<dbReference type="PANTHER" id="PTHR43744">
    <property type="entry name" value="ABC TRANSPORTER PERMEASE PROTEIN MG189-RELATED-RELATED"/>
    <property type="match status" value="1"/>
</dbReference>
<dbReference type="Pfam" id="PF00528">
    <property type="entry name" value="BPD_transp_1"/>
    <property type="match status" value="1"/>
</dbReference>
<comment type="caution">
    <text evidence="9">The sequence shown here is derived from an EMBL/GenBank/DDBJ whole genome shotgun (WGS) entry which is preliminary data.</text>
</comment>
<evidence type="ECO:0000256" key="3">
    <source>
        <dbReference type="ARBA" id="ARBA00022475"/>
    </source>
</evidence>
<evidence type="ECO:0000256" key="1">
    <source>
        <dbReference type="ARBA" id="ARBA00004651"/>
    </source>
</evidence>
<proteinExistence type="inferred from homology"/>
<evidence type="ECO:0000256" key="4">
    <source>
        <dbReference type="ARBA" id="ARBA00022692"/>
    </source>
</evidence>
<reference evidence="9 10" key="1">
    <citation type="submission" date="2018-07" db="EMBL/GenBank/DDBJ databases">
        <title>Genomic Encyclopedia of Type Strains, Phase III (KMG-III): the genomes of soil and plant-associated and newly described type strains.</title>
        <authorList>
            <person name="Whitman W."/>
        </authorList>
    </citation>
    <scope>NUCLEOTIDE SEQUENCE [LARGE SCALE GENOMIC DNA]</scope>
    <source>
        <strain evidence="9 10">CECT 8236</strain>
    </source>
</reference>
<keyword evidence="6 7" id="KW-0472">Membrane</keyword>
<evidence type="ECO:0000256" key="2">
    <source>
        <dbReference type="ARBA" id="ARBA00022448"/>
    </source>
</evidence>
<feature type="transmembrane region" description="Helical" evidence="7">
    <location>
        <begin position="79"/>
        <end position="103"/>
    </location>
</feature>
<dbReference type="Proteomes" id="UP000256869">
    <property type="component" value="Unassembled WGS sequence"/>
</dbReference>
<dbReference type="Gene3D" id="1.10.3720.10">
    <property type="entry name" value="MetI-like"/>
    <property type="match status" value="1"/>
</dbReference>
<evidence type="ECO:0000259" key="8">
    <source>
        <dbReference type="PROSITE" id="PS50928"/>
    </source>
</evidence>
<dbReference type="CDD" id="cd06261">
    <property type="entry name" value="TM_PBP2"/>
    <property type="match status" value="1"/>
</dbReference>
<evidence type="ECO:0000313" key="10">
    <source>
        <dbReference type="Proteomes" id="UP000256869"/>
    </source>
</evidence>
<keyword evidence="4 7" id="KW-0812">Transmembrane</keyword>
<comment type="subcellular location">
    <subcellularLocation>
        <location evidence="1 7">Cell membrane</location>
        <topology evidence="1 7">Multi-pass membrane protein</topology>
    </subcellularLocation>
</comment>
<feature type="transmembrane region" description="Helical" evidence="7">
    <location>
        <begin position="190"/>
        <end position="215"/>
    </location>
</feature>
<keyword evidence="5 7" id="KW-1133">Transmembrane helix</keyword>
<protein>
    <submittedName>
        <fullName evidence="9">Putative aldouronate transport system permease protein</fullName>
    </submittedName>
</protein>
<dbReference type="SUPFAM" id="SSF161098">
    <property type="entry name" value="MetI-like"/>
    <property type="match status" value="1"/>
</dbReference>
<feature type="transmembrane region" description="Helical" evidence="7">
    <location>
        <begin position="269"/>
        <end position="288"/>
    </location>
</feature>
<feature type="transmembrane region" description="Helical" evidence="7">
    <location>
        <begin position="20"/>
        <end position="43"/>
    </location>
</feature>
<sequence length="303" mass="34109">MNKPSNRRENAISPFMNVVLNGGFAVIALACAMPVVLVIMVSFTHNDSLLDRGYSFIPEKWSLIAYESLFKDYGTILRAYAVSIGITVAGTLASVLLMALYAYPISRQDYPLRKFFTFVLFFTMLFSGGIVSKYIVYTQGIGLLDSYMALILPLLIIPFNVIIMRTFFQTTIHPALIESARIDGAGELRIFARIVLPLSLPVMATMALFSTIAYWNDWFNALLFIREEAKYPVQFLMIRVLNDIQYLRENVQLAAQNPELMRNLPNESLQMAMAVVGMGPILLVYPFFQKYFVKGLTIGAVKG</sequence>
<feature type="transmembrane region" description="Helical" evidence="7">
    <location>
        <begin position="147"/>
        <end position="168"/>
    </location>
</feature>
<accession>A0A3D9IPY6</accession>
<dbReference type="AlphaFoldDB" id="A0A3D9IPY6"/>
<dbReference type="OrthoDB" id="9810086at2"/>
<dbReference type="InterPro" id="IPR035906">
    <property type="entry name" value="MetI-like_sf"/>
</dbReference>
<dbReference type="InterPro" id="IPR000515">
    <property type="entry name" value="MetI-like"/>
</dbReference>
<dbReference type="GO" id="GO:0005886">
    <property type="term" value="C:plasma membrane"/>
    <property type="evidence" value="ECO:0007669"/>
    <property type="project" value="UniProtKB-SubCell"/>
</dbReference>
<evidence type="ECO:0000256" key="5">
    <source>
        <dbReference type="ARBA" id="ARBA00022989"/>
    </source>
</evidence>
<comment type="similarity">
    <text evidence="7">Belongs to the binding-protein-dependent transport system permease family.</text>
</comment>
<gene>
    <name evidence="9" type="ORF">DFP95_1036</name>
</gene>
<dbReference type="EMBL" id="QRDY01000003">
    <property type="protein sequence ID" value="RED63767.1"/>
    <property type="molecule type" value="Genomic_DNA"/>
</dbReference>
<dbReference type="GO" id="GO:0055085">
    <property type="term" value="P:transmembrane transport"/>
    <property type="evidence" value="ECO:0007669"/>
    <property type="project" value="InterPro"/>
</dbReference>
<evidence type="ECO:0000256" key="6">
    <source>
        <dbReference type="ARBA" id="ARBA00023136"/>
    </source>
</evidence>
<dbReference type="PROSITE" id="PS51257">
    <property type="entry name" value="PROKAR_LIPOPROTEIN"/>
    <property type="match status" value="1"/>
</dbReference>
<dbReference type="RefSeq" id="WP_115991887.1">
    <property type="nucleotide sequence ID" value="NZ_QRDY01000003.1"/>
</dbReference>
<name>A0A3D9IPY6_9BACL</name>
<evidence type="ECO:0000256" key="7">
    <source>
        <dbReference type="RuleBase" id="RU363032"/>
    </source>
</evidence>
<keyword evidence="2 7" id="KW-0813">Transport</keyword>
<dbReference type="PROSITE" id="PS50928">
    <property type="entry name" value="ABC_TM1"/>
    <property type="match status" value="1"/>
</dbReference>
<evidence type="ECO:0000313" key="9">
    <source>
        <dbReference type="EMBL" id="RED63767.1"/>
    </source>
</evidence>
<keyword evidence="10" id="KW-1185">Reference proteome</keyword>
<dbReference type="PANTHER" id="PTHR43744:SF9">
    <property type="entry name" value="POLYGALACTURONAN_RHAMNOGALACTURONAN TRANSPORT SYSTEM PERMEASE PROTEIN YTCP"/>
    <property type="match status" value="1"/>
</dbReference>
<feature type="transmembrane region" description="Helical" evidence="7">
    <location>
        <begin position="115"/>
        <end position="135"/>
    </location>
</feature>
<keyword evidence="3" id="KW-1003">Cell membrane</keyword>